<accession>A0A3P5XG78</accession>
<protein>
    <submittedName>
        <fullName evidence="3">Transposase IS116/IS110/IS902 family protein</fullName>
    </submittedName>
</protein>
<reference evidence="3 4" key="1">
    <citation type="submission" date="2018-11" db="EMBL/GenBank/DDBJ databases">
        <authorList>
            <person name="Criscuolo A."/>
        </authorList>
    </citation>
    <scope>NUCLEOTIDE SEQUENCE [LARGE SCALE GENOMIC DNA]</scope>
    <source>
        <strain evidence="3">ATB-66</strain>
    </source>
</reference>
<gene>
    <name evidence="3" type="ORF">FILTAD_01688</name>
</gene>
<dbReference type="EMBL" id="UXAV01000039">
    <property type="protein sequence ID" value="VDC27598.1"/>
    <property type="molecule type" value="Genomic_DNA"/>
</dbReference>
<dbReference type="GO" id="GO:0003677">
    <property type="term" value="F:DNA binding"/>
    <property type="evidence" value="ECO:0007669"/>
    <property type="project" value="InterPro"/>
</dbReference>
<feature type="domain" description="Transposase IS110-like N-terminal" evidence="1">
    <location>
        <begin position="32"/>
        <end position="190"/>
    </location>
</feature>
<dbReference type="InterPro" id="IPR002525">
    <property type="entry name" value="Transp_IS110-like_N"/>
</dbReference>
<dbReference type="Proteomes" id="UP000270468">
    <property type="component" value="Unassembled WGS sequence"/>
</dbReference>
<dbReference type="GO" id="GO:0004803">
    <property type="term" value="F:transposase activity"/>
    <property type="evidence" value="ECO:0007669"/>
    <property type="project" value="InterPro"/>
</dbReference>
<keyword evidence="4" id="KW-1185">Reference proteome</keyword>
<dbReference type="PANTHER" id="PTHR33055">
    <property type="entry name" value="TRANSPOSASE FOR INSERTION SEQUENCE ELEMENT IS1111A"/>
    <property type="match status" value="1"/>
</dbReference>
<evidence type="ECO:0000259" key="1">
    <source>
        <dbReference type="Pfam" id="PF01548"/>
    </source>
</evidence>
<dbReference type="NCBIfam" id="NF033542">
    <property type="entry name" value="transpos_IS110"/>
    <property type="match status" value="1"/>
</dbReference>
<evidence type="ECO:0000259" key="2">
    <source>
        <dbReference type="Pfam" id="PF02371"/>
    </source>
</evidence>
<dbReference type="InterPro" id="IPR047650">
    <property type="entry name" value="Transpos_IS110"/>
</dbReference>
<dbReference type="PANTHER" id="PTHR33055:SF15">
    <property type="entry name" value="TRANSPOSASE-RELATED"/>
    <property type="match status" value="1"/>
</dbReference>
<dbReference type="AlphaFoldDB" id="A0A3P5XG78"/>
<evidence type="ECO:0000313" key="4">
    <source>
        <dbReference type="Proteomes" id="UP000270468"/>
    </source>
</evidence>
<proteinExistence type="predicted"/>
<organism evidence="3 4">
    <name type="scientific">Filibacter tadaridae</name>
    <dbReference type="NCBI Taxonomy" id="2483811"/>
    <lineage>
        <taxon>Bacteria</taxon>
        <taxon>Bacillati</taxon>
        <taxon>Bacillota</taxon>
        <taxon>Bacilli</taxon>
        <taxon>Bacillales</taxon>
        <taxon>Caryophanaceae</taxon>
        <taxon>Filibacter</taxon>
    </lineage>
</organism>
<evidence type="ECO:0000313" key="3">
    <source>
        <dbReference type="EMBL" id="VDC27598.1"/>
    </source>
</evidence>
<name>A0A3P5XG78_9BACL</name>
<sequence length="467" mass="53200">MVIESFNHIQGKNGSNWSRLMRSAEADQYCIVAVDAAKYVNAAIICNIYGDILKGPFEFDGSQTGFQVLKEKINQTREAHQLTDVILGIETTAHYYEDLVRVCGVEGYLVRVINAATTAEIRRKLLNYTKTDRVDLNAIVQAILQGHGETSRKKEEDFEKLQKLTRARRRMVDDKTRCVNHIRLYMDHIFREFQGKNIRIDGKNQVMKVFEEITSKSSLFLMKHYPHPSDILSLGHAGLRELSIEHNLKMRDSAIERLLTYARESISKPKETLVAELLLLRLKLDEYELIHRQIVELDEIIEELLLETDGGILLSIPGIATTLAAELTAEMGNLENFSSAGQLIKMAGTNPVVKQSGGKKASHFAISKQGRAPFRSVVYLVGRSVALFNPEMKKHYHRSKERGKLTGQAYIALGNRILRIAYAMRKHQTLYQSQQSDYVLKNVIARKLGNKHKVAAFYSRFVEKEMY</sequence>
<feature type="domain" description="Transposase IS116/IS110/IS902 C-terminal" evidence="2">
    <location>
        <begin position="312"/>
        <end position="397"/>
    </location>
</feature>
<dbReference type="RefSeq" id="WP_124070091.1">
    <property type="nucleotide sequence ID" value="NZ_UXAV01000039.1"/>
</dbReference>
<dbReference type="OrthoDB" id="9790935at2"/>
<dbReference type="GO" id="GO:0006313">
    <property type="term" value="P:DNA transposition"/>
    <property type="evidence" value="ECO:0007669"/>
    <property type="project" value="InterPro"/>
</dbReference>
<dbReference type="Pfam" id="PF01548">
    <property type="entry name" value="DEDD_Tnp_IS110"/>
    <property type="match status" value="1"/>
</dbReference>
<dbReference type="InterPro" id="IPR003346">
    <property type="entry name" value="Transposase_20"/>
</dbReference>
<dbReference type="Pfam" id="PF02371">
    <property type="entry name" value="Transposase_20"/>
    <property type="match status" value="1"/>
</dbReference>